<dbReference type="Proteomes" id="UP000615326">
    <property type="component" value="Unassembled WGS sequence"/>
</dbReference>
<keyword evidence="2" id="KW-0812">Transmembrane</keyword>
<evidence type="ECO:0000313" key="4">
    <source>
        <dbReference type="Proteomes" id="UP000615326"/>
    </source>
</evidence>
<accession>A0ABX0KDQ9</accession>
<name>A0ABX0KDQ9_9PROT</name>
<keyword evidence="2" id="KW-0472">Membrane</keyword>
<organism evidence="3 4">
    <name type="scientific">Acetobacter fallax</name>
    <dbReference type="NCBI Taxonomy" id="1737473"/>
    <lineage>
        <taxon>Bacteria</taxon>
        <taxon>Pseudomonadati</taxon>
        <taxon>Pseudomonadota</taxon>
        <taxon>Alphaproteobacteria</taxon>
        <taxon>Acetobacterales</taxon>
        <taxon>Acetobacteraceae</taxon>
        <taxon>Acetobacter</taxon>
    </lineage>
</organism>
<gene>
    <name evidence="3" type="ORF">GOB84_12025</name>
</gene>
<keyword evidence="2" id="KW-1133">Transmembrane helix</keyword>
<comment type="caution">
    <text evidence="3">The sequence shown here is derived from an EMBL/GenBank/DDBJ whole genome shotgun (WGS) entry which is preliminary data.</text>
</comment>
<feature type="transmembrane region" description="Helical" evidence="2">
    <location>
        <begin position="60"/>
        <end position="80"/>
    </location>
</feature>
<dbReference type="EMBL" id="WOSW01000024">
    <property type="protein sequence ID" value="NHO33276.1"/>
    <property type="molecule type" value="Genomic_DNA"/>
</dbReference>
<evidence type="ECO:0000256" key="1">
    <source>
        <dbReference type="SAM" id="MobiDB-lite"/>
    </source>
</evidence>
<keyword evidence="4" id="KW-1185">Reference proteome</keyword>
<evidence type="ECO:0000256" key="2">
    <source>
        <dbReference type="SAM" id="Phobius"/>
    </source>
</evidence>
<sequence length="82" mass="8420">MAETGQDETQYTLEDGVGRLQDGPGRGVGKEPSGRGTGWAACSDCVTDGLDTVRDITADIPLLALGVATVAGFVTGILIARR</sequence>
<protein>
    <submittedName>
        <fullName evidence="3">Uncharacterized protein</fullName>
    </submittedName>
</protein>
<reference evidence="3 4" key="1">
    <citation type="journal article" date="2020" name="Int. J. Syst. Evol. Microbiol.">
        <title>Novel acetic acid bacteria from cider fermentations: Acetobacter conturbans sp. nov. and Acetobacter fallax sp. nov.</title>
        <authorList>
            <person name="Sombolestani A.S."/>
            <person name="Cleenwerck I."/>
            <person name="Cnockaert M."/>
            <person name="Borremans W."/>
            <person name="Wieme A.D."/>
            <person name="De Vuyst L."/>
            <person name="Vandamme P."/>
        </authorList>
    </citation>
    <scope>NUCLEOTIDE SEQUENCE [LARGE SCALE GENOMIC DNA]</scope>
    <source>
        <strain evidence="3 4">LMG 1637</strain>
    </source>
</reference>
<proteinExistence type="predicted"/>
<feature type="region of interest" description="Disordered" evidence="1">
    <location>
        <begin position="1"/>
        <end position="38"/>
    </location>
</feature>
<evidence type="ECO:0000313" key="3">
    <source>
        <dbReference type="EMBL" id="NHO33276.1"/>
    </source>
</evidence>